<reference evidence="2 3" key="1">
    <citation type="journal article" date="2020" name="Phytopathology">
        <title>Genome Sequence Resources of Colletotrichum truncatum, C. plurivorum, C. musicola, and C. sojae: Four Species Pathogenic to Soybean (Glycine max).</title>
        <authorList>
            <person name="Rogerio F."/>
            <person name="Boufleur T.R."/>
            <person name="Ciampi-Guillardi M."/>
            <person name="Sukno S.A."/>
            <person name="Thon M.R."/>
            <person name="Massola Junior N.S."/>
            <person name="Baroncelli R."/>
        </authorList>
    </citation>
    <scope>NUCLEOTIDE SEQUENCE [LARGE SCALE GENOMIC DNA]</scope>
    <source>
        <strain evidence="2 3">LFN0009</strain>
    </source>
</reference>
<feature type="compositionally biased region" description="Basic and acidic residues" evidence="1">
    <location>
        <begin position="77"/>
        <end position="88"/>
    </location>
</feature>
<protein>
    <submittedName>
        <fullName evidence="2">Uncharacterized protein</fullName>
    </submittedName>
</protein>
<keyword evidence="3" id="KW-1185">Reference proteome</keyword>
<evidence type="ECO:0000256" key="1">
    <source>
        <dbReference type="SAM" id="MobiDB-lite"/>
    </source>
</evidence>
<name>A0A8H6JMQ4_9PEZI</name>
<organism evidence="2 3">
    <name type="scientific">Colletotrichum sojae</name>
    <dbReference type="NCBI Taxonomy" id="2175907"/>
    <lineage>
        <taxon>Eukaryota</taxon>
        <taxon>Fungi</taxon>
        <taxon>Dikarya</taxon>
        <taxon>Ascomycota</taxon>
        <taxon>Pezizomycotina</taxon>
        <taxon>Sordariomycetes</taxon>
        <taxon>Hypocreomycetidae</taxon>
        <taxon>Glomerellales</taxon>
        <taxon>Glomerellaceae</taxon>
        <taxon>Colletotrichum</taxon>
        <taxon>Colletotrichum orchidearum species complex</taxon>
    </lineage>
</organism>
<proteinExistence type="predicted"/>
<sequence>MDNNKNNNNNNVQPNLEEVIETIKELMKPSLGPADDYTPTSVAQLAAYDHVVLPPAPPSDDLPIDLSWLDLKLNPELDPDHGVNRDWNDAPTCLRPWDEGEPLQMQN</sequence>
<evidence type="ECO:0000313" key="3">
    <source>
        <dbReference type="Proteomes" id="UP000652219"/>
    </source>
</evidence>
<dbReference type="AlphaFoldDB" id="A0A8H6JMQ4"/>
<accession>A0A8H6JMQ4</accession>
<gene>
    <name evidence="2" type="ORF">CSOJ01_03378</name>
</gene>
<feature type="region of interest" description="Disordered" evidence="1">
    <location>
        <begin position="77"/>
        <end position="107"/>
    </location>
</feature>
<dbReference type="Proteomes" id="UP000652219">
    <property type="component" value="Unassembled WGS sequence"/>
</dbReference>
<comment type="caution">
    <text evidence="2">The sequence shown here is derived from an EMBL/GenBank/DDBJ whole genome shotgun (WGS) entry which is preliminary data.</text>
</comment>
<dbReference type="EMBL" id="WIGN01000033">
    <property type="protein sequence ID" value="KAF6815698.1"/>
    <property type="molecule type" value="Genomic_DNA"/>
</dbReference>
<evidence type="ECO:0000313" key="2">
    <source>
        <dbReference type="EMBL" id="KAF6815698.1"/>
    </source>
</evidence>